<proteinExistence type="predicted"/>
<dbReference type="AlphaFoldDB" id="M1C7V1"/>
<protein>
    <submittedName>
        <fullName evidence="1">Uncharacterized protein</fullName>
    </submittedName>
</protein>
<keyword evidence="2" id="KW-1185">Reference proteome</keyword>
<dbReference type="HOGENOM" id="CLU_2727167_0_0_1"/>
<reference evidence="2" key="1">
    <citation type="journal article" date="2011" name="Nature">
        <title>Genome sequence and analysis of the tuber crop potato.</title>
        <authorList>
            <consortium name="The Potato Genome Sequencing Consortium"/>
        </authorList>
    </citation>
    <scope>NUCLEOTIDE SEQUENCE [LARGE SCALE GENOMIC DNA]</scope>
    <source>
        <strain evidence="2">cv. DM1-3 516 R44</strain>
    </source>
</reference>
<name>M1C7V1_SOLTU</name>
<reference evidence="1" key="2">
    <citation type="submission" date="2015-06" db="UniProtKB">
        <authorList>
            <consortium name="EnsemblPlants"/>
        </authorList>
    </citation>
    <scope>IDENTIFICATION</scope>
    <source>
        <strain evidence="1">DM1-3 516 R44</strain>
    </source>
</reference>
<dbReference type="EnsemblPlants" id="PGSC0003DMT400061682">
    <property type="protein sequence ID" value="PGSC0003DMT400061682"/>
    <property type="gene ID" value="PGSC0003DMG400024006"/>
</dbReference>
<organism evidence="1 2">
    <name type="scientific">Solanum tuberosum</name>
    <name type="common">Potato</name>
    <dbReference type="NCBI Taxonomy" id="4113"/>
    <lineage>
        <taxon>Eukaryota</taxon>
        <taxon>Viridiplantae</taxon>
        <taxon>Streptophyta</taxon>
        <taxon>Embryophyta</taxon>
        <taxon>Tracheophyta</taxon>
        <taxon>Spermatophyta</taxon>
        <taxon>Magnoliopsida</taxon>
        <taxon>eudicotyledons</taxon>
        <taxon>Gunneridae</taxon>
        <taxon>Pentapetalae</taxon>
        <taxon>asterids</taxon>
        <taxon>lamiids</taxon>
        <taxon>Solanales</taxon>
        <taxon>Solanaceae</taxon>
        <taxon>Solanoideae</taxon>
        <taxon>Solaneae</taxon>
        <taxon>Solanum</taxon>
    </lineage>
</organism>
<dbReference type="PaxDb" id="4113-PGSC0003DMT400061682"/>
<accession>M1C7V1</accession>
<evidence type="ECO:0000313" key="2">
    <source>
        <dbReference type="Proteomes" id="UP000011115"/>
    </source>
</evidence>
<dbReference type="Gramene" id="PGSC0003DMT400061682">
    <property type="protein sequence ID" value="PGSC0003DMT400061682"/>
    <property type="gene ID" value="PGSC0003DMG400024006"/>
</dbReference>
<sequence length="72" mass="8246">MVLEENASEVRMVKTNYRMLASGNQEGLGMDQSFRDSSESVVRGNLQTYRREMQRLYRDGRGDHTEKSSSLG</sequence>
<dbReference type="InParanoid" id="M1C7V1"/>
<dbReference type="Proteomes" id="UP000011115">
    <property type="component" value="Unassembled WGS sequence"/>
</dbReference>
<evidence type="ECO:0000313" key="1">
    <source>
        <dbReference type="EnsemblPlants" id="PGSC0003DMT400061682"/>
    </source>
</evidence>